<evidence type="ECO:0000256" key="5">
    <source>
        <dbReference type="ARBA" id="ARBA00023038"/>
    </source>
</evidence>
<feature type="domain" description="Rap-GAP" evidence="9">
    <location>
        <begin position="279"/>
        <end position="495"/>
    </location>
</feature>
<keyword evidence="3 7" id="KW-0479">Metal-binding</keyword>
<dbReference type="Pfam" id="PF02145">
    <property type="entry name" value="Rap_GAP"/>
    <property type="match status" value="1"/>
</dbReference>
<dbReference type="GO" id="GO:0005737">
    <property type="term" value="C:cytoplasm"/>
    <property type="evidence" value="ECO:0007669"/>
    <property type="project" value="TreeGrafter"/>
</dbReference>
<dbReference type="FunFam" id="3.40.50.11210:FF:000002">
    <property type="entry name" value="Signal-induced proliferation-associated 1-like protein 1"/>
    <property type="match status" value="1"/>
</dbReference>
<protein>
    <recommendedName>
        <fullName evidence="12">Rap-GAP domain-containing protein</fullName>
    </recommendedName>
</protein>
<keyword evidence="4 7" id="KW-0862">Zinc</keyword>
<sequence>MTEAGTCVVCKSGLDQAFGNVLSLRAALRDNPSSNANGFESKSVLCHRDCFICSVCSCTLEENSKFDACGDRLYCTTHCNSEDRALIRALKSFKARCLALKTALEDEIAVNEFQEEITSFHCDSCSDPKYTQKVTGYRVECTEKDCPTRDAFRKSHEIRFKSCCDLGSTRVGGHLAAVSPEEFYRHFFYGVKHWNYCSMEEDIGAVLITLKPESSPHSKGYFRIMVRSSYYLIFGLLSSSNHHGNCLSSREEVVQFLSQQIGINAPMKLITAPSAPAEILKMDSAFNKQAYKFGVVYMKEDQQTEEHLFGNETHSQAFDEFLDLLGERIRLRGFDKYRAGLDGNNDLTGKYSVFTKYSNNEIMFHVSTLLPFEEFDSQKLQRKRHIGNDIVCIIFMEATATKFVPDCIKSNFLHSFIIVQVDLKNNPGFYTVSVVSRDNVLSYDPPLYERHVFEKNDEFRDWILKKLTQGEQACHRSPNFSKLHARTRTLIMAGLLKSVTRSSHSASSSLPSASHEHHMTVSQVSRDFSSVSTAGHDRGDLVAFLVGDTDKKSYIGVKSIMSAKSKVFHRIFSQDLGHVYAHLPMNKTSSSLALPVLKRTISWTRTSPLMHTGLRSGKVNLEKLRRSRSEDSTYDESSVTLESVTDLENKKENDNTVTSPQLQCQEVIIVKRLIAMYLKHY</sequence>
<dbReference type="PANTHER" id="PTHR15711">
    <property type="entry name" value="RAP GTPASE-ACTIVATING PROTEIN"/>
    <property type="match status" value="1"/>
</dbReference>
<dbReference type="InterPro" id="IPR000331">
    <property type="entry name" value="Rap/Ran_GAP_dom"/>
</dbReference>
<keyword evidence="11" id="KW-1185">Reference proteome</keyword>
<dbReference type="Proteomes" id="UP001163046">
    <property type="component" value="Unassembled WGS sequence"/>
</dbReference>
<dbReference type="PROSITE" id="PS50023">
    <property type="entry name" value="LIM_DOMAIN_2"/>
    <property type="match status" value="1"/>
</dbReference>
<dbReference type="InterPro" id="IPR035974">
    <property type="entry name" value="Rap/Ran-GAP_sf"/>
</dbReference>
<dbReference type="EMBL" id="MU827787">
    <property type="protein sequence ID" value="KAJ7333095.1"/>
    <property type="molecule type" value="Genomic_DNA"/>
</dbReference>
<dbReference type="InterPro" id="IPR050989">
    <property type="entry name" value="Rap1_Ran_GAP"/>
</dbReference>
<reference evidence="10" key="1">
    <citation type="submission" date="2023-01" db="EMBL/GenBank/DDBJ databases">
        <title>Genome assembly of the deep-sea coral Lophelia pertusa.</title>
        <authorList>
            <person name="Herrera S."/>
            <person name="Cordes E."/>
        </authorList>
    </citation>
    <scope>NUCLEOTIDE SEQUENCE</scope>
    <source>
        <strain evidence="10">USNM1676648</strain>
        <tissue evidence="10">Polyp</tissue>
    </source>
</reference>
<dbReference type="GO" id="GO:0051056">
    <property type="term" value="P:regulation of small GTPase mediated signal transduction"/>
    <property type="evidence" value="ECO:0007669"/>
    <property type="project" value="InterPro"/>
</dbReference>
<dbReference type="GO" id="GO:0046872">
    <property type="term" value="F:metal ion binding"/>
    <property type="evidence" value="ECO:0007669"/>
    <property type="project" value="UniProtKB-KW"/>
</dbReference>
<dbReference type="SUPFAM" id="SSF111347">
    <property type="entry name" value="Rap/Ran-GAP"/>
    <property type="match status" value="1"/>
</dbReference>
<keyword evidence="5 7" id="KW-0440">LIM domain</keyword>
<feature type="domain" description="LIM zinc-binding" evidence="8">
    <location>
        <begin position="5"/>
        <end position="86"/>
    </location>
</feature>
<dbReference type="Pfam" id="PF21022">
    <property type="entry name" value="Rap-GAP_dimer"/>
    <property type="match status" value="1"/>
</dbReference>
<dbReference type="PROSITE" id="PS50085">
    <property type="entry name" value="RAPGAP"/>
    <property type="match status" value="1"/>
</dbReference>
<dbReference type="PANTHER" id="PTHR15711:SF25">
    <property type="entry name" value="RADISH, ISOFORM I"/>
    <property type="match status" value="1"/>
</dbReference>
<evidence type="ECO:0000313" key="11">
    <source>
        <dbReference type="Proteomes" id="UP001163046"/>
    </source>
</evidence>
<evidence type="ECO:0000256" key="1">
    <source>
        <dbReference type="ARBA" id="ARBA00022468"/>
    </source>
</evidence>
<keyword evidence="6" id="KW-0175">Coiled coil</keyword>
<keyword evidence="2" id="KW-0597">Phosphoprotein</keyword>
<evidence type="ECO:0000259" key="9">
    <source>
        <dbReference type="PROSITE" id="PS50085"/>
    </source>
</evidence>
<dbReference type="AlphaFoldDB" id="A0A9W9YBW8"/>
<organism evidence="10 11">
    <name type="scientific">Desmophyllum pertusum</name>
    <dbReference type="NCBI Taxonomy" id="174260"/>
    <lineage>
        <taxon>Eukaryota</taxon>
        <taxon>Metazoa</taxon>
        <taxon>Cnidaria</taxon>
        <taxon>Anthozoa</taxon>
        <taxon>Hexacorallia</taxon>
        <taxon>Scleractinia</taxon>
        <taxon>Caryophylliina</taxon>
        <taxon>Caryophylliidae</taxon>
        <taxon>Desmophyllum</taxon>
    </lineage>
</organism>
<dbReference type="Gene3D" id="3.40.50.11210">
    <property type="entry name" value="Rap/Ran-GAP"/>
    <property type="match status" value="1"/>
</dbReference>
<accession>A0A9W9YBW8</accession>
<name>A0A9W9YBW8_9CNID</name>
<gene>
    <name evidence="10" type="ORF">OS493_018269</name>
</gene>
<dbReference type="OrthoDB" id="2499658at2759"/>
<dbReference type="InterPro" id="IPR001781">
    <property type="entry name" value="Znf_LIM"/>
</dbReference>
<evidence type="ECO:0008006" key="12">
    <source>
        <dbReference type="Google" id="ProtNLM"/>
    </source>
</evidence>
<dbReference type="Gene3D" id="6.10.140.210">
    <property type="match status" value="1"/>
</dbReference>
<evidence type="ECO:0000313" key="10">
    <source>
        <dbReference type="EMBL" id="KAJ7333095.1"/>
    </source>
</evidence>
<evidence type="ECO:0000259" key="8">
    <source>
        <dbReference type="PROSITE" id="PS50023"/>
    </source>
</evidence>
<comment type="caution">
    <text evidence="10">The sequence shown here is derived from an EMBL/GenBank/DDBJ whole genome shotgun (WGS) entry which is preliminary data.</text>
</comment>
<evidence type="ECO:0000256" key="7">
    <source>
        <dbReference type="PROSITE-ProRule" id="PRU00125"/>
    </source>
</evidence>
<evidence type="ECO:0000256" key="3">
    <source>
        <dbReference type="ARBA" id="ARBA00022723"/>
    </source>
</evidence>
<dbReference type="GO" id="GO:0005096">
    <property type="term" value="F:GTPase activator activity"/>
    <property type="evidence" value="ECO:0007669"/>
    <property type="project" value="UniProtKB-KW"/>
</dbReference>
<proteinExistence type="predicted"/>
<evidence type="ECO:0000256" key="2">
    <source>
        <dbReference type="ARBA" id="ARBA00022553"/>
    </source>
</evidence>
<evidence type="ECO:0000256" key="4">
    <source>
        <dbReference type="ARBA" id="ARBA00022833"/>
    </source>
</evidence>
<keyword evidence="1" id="KW-0343">GTPase activation</keyword>
<evidence type="ECO:0000256" key="6">
    <source>
        <dbReference type="ARBA" id="ARBA00023054"/>
    </source>
</evidence>